<dbReference type="InterPro" id="IPR032675">
    <property type="entry name" value="LRR_dom_sf"/>
</dbReference>
<keyword evidence="2" id="KW-0433">Leucine-rich repeat</keyword>
<reference evidence="7 8" key="1">
    <citation type="submission" date="2017-09" db="EMBL/GenBank/DDBJ databases">
        <authorList>
            <person name="Thomas P."/>
            <person name="Seyboldt C."/>
        </authorList>
    </citation>
    <scope>NUCLEOTIDE SEQUENCE [LARGE SCALE GENOMIC DNA]</scope>
    <source>
        <strain evidence="7 8">DSM 7534</strain>
    </source>
</reference>
<keyword evidence="5" id="KW-1133">Transmembrane helix</keyword>
<dbReference type="EMBL" id="CP023671">
    <property type="protein sequence ID" value="AYE33877.1"/>
    <property type="molecule type" value="Genomic_DNA"/>
</dbReference>
<dbReference type="InterPro" id="IPR001611">
    <property type="entry name" value="Leu-rich_rpt"/>
</dbReference>
<dbReference type="Gene3D" id="2.60.40.1220">
    <property type="match status" value="1"/>
</dbReference>
<dbReference type="Pfam" id="PF08191">
    <property type="entry name" value="LRR_adjacent"/>
    <property type="match status" value="1"/>
</dbReference>
<proteinExistence type="inferred from homology"/>
<dbReference type="SUPFAM" id="SSF52058">
    <property type="entry name" value="L domain-like"/>
    <property type="match status" value="1"/>
</dbReference>
<evidence type="ECO:0000256" key="3">
    <source>
        <dbReference type="ARBA" id="ARBA00022729"/>
    </source>
</evidence>
<dbReference type="AlphaFoldDB" id="A0A9N7JLE3"/>
<dbReference type="Pfam" id="PF12799">
    <property type="entry name" value="LRR_4"/>
    <property type="match status" value="2"/>
</dbReference>
<dbReference type="InterPro" id="IPR014755">
    <property type="entry name" value="Cu-Rt/internalin_Ig-like"/>
</dbReference>
<organism evidence="7 8">
    <name type="scientific">Clostridium septicum</name>
    <dbReference type="NCBI Taxonomy" id="1504"/>
    <lineage>
        <taxon>Bacteria</taxon>
        <taxon>Bacillati</taxon>
        <taxon>Bacillota</taxon>
        <taxon>Clostridia</taxon>
        <taxon>Eubacteriales</taxon>
        <taxon>Clostridiaceae</taxon>
        <taxon>Clostridium</taxon>
    </lineage>
</organism>
<feature type="transmembrane region" description="Helical" evidence="5">
    <location>
        <begin position="12"/>
        <end position="29"/>
    </location>
</feature>
<dbReference type="PANTHER" id="PTHR46652">
    <property type="entry name" value="LEUCINE-RICH REPEAT AND IQ DOMAIN-CONTAINING PROTEIN 1-RELATED"/>
    <property type="match status" value="1"/>
</dbReference>
<name>A0A9N7JLE3_CLOSE</name>
<evidence type="ECO:0000313" key="7">
    <source>
        <dbReference type="EMBL" id="AYE33877.1"/>
    </source>
</evidence>
<accession>A0A9N7JLE3</accession>
<keyword evidence="4" id="KW-0677">Repeat</keyword>
<dbReference type="CDD" id="cd14254">
    <property type="entry name" value="Dockerin_II"/>
    <property type="match status" value="1"/>
</dbReference>
<dbReference type="InterPro" id="IPR025875">
    <property type="entry name" value="Leu-rich_rpt_4"/>
</dbReference>
<evidence type="ECO:0000256" key="4">
    <source>
        <dbReference type="ARBA" id="ARBA00022737"/>
    </source>
</evidence>
<dbReference type="InterPro" id="IPR036439">
    <property type="entry name" value="Dockerin_dom_sf"/>
</dbReference>
<protein>
    <recommendedName>
        <fullName evidence="6">Internalin Ig-like inter-repeat region domain-containing protein</fullName>
    </recommendedName>
</protein>
<keyword evidence="3" id="KW-0732">Signal</keyword>
<dbReference type="InterPro" id="IPR012569">
    <property type="entry name" value="Inl_IR"/>
</dbReference>
<evidence type="ECO:0000256" key="2">
    <source>
        <dbReference type="ARBA" id="ARBA00022614"/>
    </source>
</evidence>
<dbReference type="SUPFAM" id="SSF63446">
    <property type="entry name" value="Type I dockerin domain"/>
    <property type="match status" value="1"/>
</dbReference>
<sequence>MKEEKYMKKKLAISIISTSIIFINILLSTKISADNLNLKENFGQATGDIVNAVSEDGYVDIPDITLRKSLNKALNQNEDDKISKRKLEKLTKFYSMFGEVSNLEGIQYCTNLRELNLQVNKIKDITLLENLTKLRSLSLNVNEIEDISPLSELKELRELYIGYNQIKDLTPLSNLENLKELSIGKLPIDNIEAIKNKPYLMHLSLDSNKLKDLTPIRTLKDLRSISISSSNVENIEFLKDLETVTWVDLHNNNINDITVLKTLPNLSGAVLNDNNIADISPLKDLQDLELVYVDNNNIADITPLKDLTNLKRIKVDNQKVILSSKEVNGRVVIKNPLKHMNGYGKVKGLDNNGEVNESNTYISWNNIKDDTIKNLSFDFNEEVTLGREEIPFSGKVIQPVKFNSNAIKLEDINKNSVVDIDDMAIIASKYNKKHSDENWNEDFDLNKDSIIDILDLVIVSKSM</sequence>
<dbReference type="Proteomes" id="UP000280586">
    <property type="component" value="Chromosome"/>
</dbReference>
<dbReference type="GO" id="GO:0000272">
    <property type="term" value="P:polysaccharide catabolic process"/>
    <property type="evidence" value="ECO:0007669"/>
    <property type="project" value="InterPro"/>
</dbReference>
<dbReference type="PANTHER" id="PTHR46652:SF3">
    <property type="entry name" value="LEUCINE-RICH REPEAT-CONTAINING PROTEIN 9"/>
    <property type="match status" value="1"/>
</dbReference>
<gene>
    <name evidence="7" type="ORF">CP523_04995</name>
</gene>
<evidence type="ECO:0000256" key="5">
    <source>
        <dbReference type="SAM" id="Phobius"/>
    </source>
</evidence>
<comment type="similarity">
    <text evidence="1">Belongs to the internalin family.</text>
</comment>
<dbReference type="PROSITE" id="PS51450">
    <property type="entry name" value="LRR"/>
    <property type="match status" value="6"/>
</dbReference>
<keyword evidence="5" id="KW-0812">Transmembrane</keyword>
<dbReference type="InterPro" id="IPR014756">
    <property type="entry name" value="Ig_E-set"/>
</dbReference>
<dbReference type="Gene3D" id="1.10.1330.10">
    <property type="entry name" value="Dockerin domain"/>
    <property type="match status" value="1"/>
</dbReference>
<dbReference type="KEGG" id="csep:CP523_04995"/>
<dbReference type="InterPro" id="IPR050836">
    <property type="entry name" value="SDS22/Internalin_LRR"/>
</dbReference>
<dbReference type="SMART" id="SM00365">
    <property type="entry name" value="LRR_SD22"/>
    <property type="match status" value="4"/>
</dbReference>
<dbReference type="Gene3D" id="3.80.10.10">
    <property type="entry name" value="Ribonuclease Inhibitor"/>
    <property type="match status" value="2"/>
</dbReference>
<evidence type="ECO:0000259" key="6">
    <source>
        <dbReference type="Pfam" id="PF08191"/>
    </source>
</evidence>
<dbReference type="SUPFAM" id="SSF81296">
    <property type="entry name" value="E set domains"/>
    <property type="match status" value="1"/>
</dbReference>
<feature type="domain" description="Internalin Ig-like inter-repeat region" evidence="6">
    <location>
        <begin position="351"/>
        <end position="401"/>
    </location>
</feature>
<keyword evidence="5" id="KW-0472">Membrane</keyword>
<evidence type="ECO:0000313" key="8">
    <source>
        <dbReference type="Proteomes" id="UP000280586"/>
    </source>
</evidence>
<evidence type="ECO:0000256" key="1">
    <source>
        <dbReference type="ARBA" id="ARBA00009432"/>
    </source>
</evidence>